<name>A0A1H8MI54_9BRAD</name>
<dbReference type="Pfam" id="PF06835">
    <property type="entry name" value="LptC"/>
    <property type="match status" value="1"/>
</dbReference>
<dbReference type="Proteomes" id="UP000199615">
    <property type="component" value="Unassembled WGS sequence"/>
</dbReference>
<evidence type="ECO:0000256" key="1">
    <source>
        <dbReference type="SAM" id="MobiDB-lite"/>
    </source>
</evidence>
<keyword evidence="2" id="KW-0472">Membrane</keyword>
<dbReference type="AlphaFoldDB" id="A0A1H8MI54"/>
<protein>
    <submittedName>
        <fullName evidence="3">Lipopolysaccharide export system protein LptC</fullName>
    </submittedName>
</protein>
<accession>A0A1H8MI54</accession>
<proteinExistence type="predicted"/>
<evidence type="ECO:0000256" key="2">
    <source>
        <dbReference type="SAM" id="Phobius"/>
    </source>
</evidence>
<sequence>MASVQTAAYHTSMEARFAAAARHSRLVRTLRVAVPLVVALSLAAILAISIFNPFRLLSKLPIDIGDLVVSGTKITMESPHLAGFTNDGRPYEMWARSATQDLTSQDHVDLHTLRAKLVSDDQSTVLIQARDGKFNTKAQLLNLQKDVYLRTSTGSEAWMTQADIDMGKGNVSSDEPVDVKWLGGTLRGQRLRITEKGDVIRFEGGVVMNLDNANLPEPAEETDTRGQPAPAAVPNADAAAKSKSSQPGQRREVNRP</sequence>
<keyword evidence="2" id="KW-1133">Transmembrane helix</keyword>
<keyword evidence="4" id="KW-1185">Reference proteome</keyword>
<dbReference type="OrthoDB" id="7873824at2"/>
<gene>
    <name evidence="3" type="ORF">SAMN05444123_101537</name>
</gene>
<keyword evidence="2" id="KW-0812">Transmembrane</keyword>
<evidence type="ECO:0000313" key="3">
    <source>
        <dbReference type="EMBL" id="SEO17061.1"/>
    </source>
</evidence>
<organism evidence="3 4">
    <name type="scientific">Rhodopseudomonas pseudopalustris</name>
    <dbReference type="NCBI Taxonomy" id="1513892"/>
    <lineage>
        <taxon>Bacteria</taxon>
        <taxon>Pseudomonadati</taxon>
        <taxon>Pseudomonadota</taxon>
        <taxon>Alphaproteobacteria</taxon>
        <taxon>Hyphomicrobiales</taxon>
        <taxon>Nitrobacteraceae</taxon>
        <taxon>Rhodopseudomonas</taxon>
    </lineage>
</organism>
<dbReference type="InterPro" id="IPR010664">
    <property type="entry name" value="LipoPS_assembly_LptC-rel"/>
</dbReference>
<reference evidence="4" key="1">
    <citation type="submission" date="2016-10" db="EMBL/GenBank/DDBJ databases">
        <authorList>
            <person name="Varghese N."/>
            <person name="Submissions S."/>
        </authorList>
    </citation>
    <scope>NUCLEOTIDE SEQUENCE [LARGE SCALE GENOMIC DNA]</scope>
    <source>
        <strain evidence="4">DSM 123</strain>
    </source>
</reference>
<feature type="compositionally biased region" description="Low complexity" evidence="1">
    <location>
        <begin position="228"/>
        <end position="239"/>
    </location>
</feature>
<dbReference type="EMBL" id="FODT01000001">
    <property type="protein sequence ID" value="SEO17061.1"/>
    <property type="molecule type" value="Genomic_DNA"/>
</dbReference>
<evidence type="ECO:0000313" key="4">
    <source>
        <dbReference type="Proteomes" id="UP000199615"/>
    </source>
</evidence>
<feature type="region of interest" description="Disordered" evidence="1">
    <location>
        <begin position="213"/>
        <end position="256"/>
    </location>
</feature>
<feature type="transmembrane region" description="Helical" evidence="2">
    <location>
        <begin position="32"/>
        <end position="51"/>
    </location>
</feature>
<dbReference type="Gene3D" id="2.60.450.10">
    <property type="entry name" value="Lipopolysaccharide (LPS) transport protein A like domain"/>
    <property type="match status" value="1"/>
</dbReference>